<keyword evidence="3" id="KW-0722">Serine protease inhibitor</keyword>
<protein>
    <submittedName>
        <fullName evidence="3">Kazal-type serine protease inhibitor domain</fullName>
    </submittedName>
</protein>
<name>A0ABN7ACX5_9HEMI</name>
<dbReference type="Pfam" id="PF00050">
    <property type="entry name" value="Kazal_1"/>
    <property type="match status" value="1"/>
</dbReference>
<feature type="signal peptide" evidence="1">
    <location>
        <begin position="1"/>
        <end position="21"/>
    </location>
</feature>
<evidence type="ECO:0000313" key="4">
    <source>
        <dbReference type="Proteomes" id="UP001307889"/>
    </source>
</evidence>
<evidence type="ECO:0000256" key="1">
    <source>
        <dbReference type="SAM" id="SignalP"/>
    </source>
</evidence>
<dbReference type="Gene3D" id="3.30.60.30">
    <property type="match status" value="1"/>
</dbReference>
<keyword evidence="1" id="KW-0732">Signal</keyword>
<sequence length="79" mass="8615">MKACFILFTISFAACMVNVMAEGDKEKCSDICTMDYKPVCGHEGGKPKTFPNRCALDNRACSNRNSGGPAIEYQRDGPC</sequence>
<evidence type="ECO:0000313" key="3">
    <source>
        <dbReference type="EMBL" id="BES90130.1"/>
    </source>
</evidence>
<keyword evidence="4" id="KW-1185">Reference proteome</keyword>
<dbReference type="PROSITE" id="PS51257">
    <property type="entry name" value="PROKAR_LIPOPROTEIN"/>
    <property type="match status" value="1"/>
</dbReference>
<dbReference type="InterPro" id="IPR036058">
    <property type="entry name" value="Kazal_dom_sf"/>
</dbReference>
<dbReference type="EMBL" id="AP028910">
    <property type="protein sequence ID" value="BES90130.1"/>
    <property type="molecule type" value="Genomic_DNA"/>
</dbReference>
<dbReference type="PROSITE" id="PS51465">
    <property type="entry name" value="KAZAL_2"/>
    <property type="match status" value="1"/>
</dbReference>
<proteinExistence type="predicted"/>
<dbReference type="InterPro" id="IPR002350">
    <property type="entry name" value="Kazal_dom"/>
</dbReference>
<gene>
    <name evidence="3" type="ORF">NTJ_02937</name>
</gene>
<reference evidence="3 4" key="1">
    <citation type="submission" date="2023-09" db="EMBL/GenBank/DDBJ databases">
        <title>Nesidiocoris tenuis whole genome shotgun sequence.</title>
        <authorList>
            <person name="Shibata T."/>
            <person name="Shimoda M."/>
            <person name="Kobayashi T."/>
            <person name="Uehara T."/>
        </authorList>
    </citation>
    <scope>NUCLEOTIDE SEQUENCE [LARGE SCALE GENOMIC DNA]</scope>
    <source>
        <strain evidence="3 4">Japan</strain>
    </source>
</reference>
<dbReference type="Proteomes" id="UP001307889">
    <property type="component" value="Chromosome 2"/>
</dbReference>
<keyword evidence="3" id="KW-0646">Protease inhibitor</keyword>
<dbReference type="GO" id="GO:0004867">
    <property type="term" value="F:serine-type endopeptidase inhibitor activity"/>
    <property type="evidence" value="ECO:0007669"/>
    <property type="project" value="UniProtKB-KW"/>
</dbReference>
<dbReference type="SMART" id="SM00280">
    <property type="entry name" value="KAZAL"/>
    <property type="match status" value="1"/>
</dbReference>
<dbReference type="SUPFAM" id="SSF100895">
    <property type="entry name" value="Kazal-type serine protease inhibitors"/>
    <property type="match status" value="1"/>
</dbReference>
<organism evidence="3 4">
    <name type="scientific">Nesidiocoris tenuis</name>
    <dbReference type="NCBI Taxonomy" id="355587"/>
    <lineage>
        <taxon>Eukaryota</taxon>
        <taxon>Metazoa</taxon>
        <taxon>Ecdysozoa</taxon>
        <taxon>Arthropoda</taxon>
        <taxon>Hexapoda</taxon>
        <taxon>Insecta</taxon>
        <taxon>Pterygota</taxon>
        <taxon>Neoptera</taxon>
        <taxon>Paraneoptera</taxon>
        <taxon>Hemiptera</taxon>
        <taxon>Heteroptera</taxon>
        <taxon>Panheteroptera</taxon>
        <taxon>Cimicomorpha</taxon>
        <taxon>Miridae</taxon>
        <taxon>Dicyphina</taxon>
        <taxon>Nesidiocoris</taxon>
    </lineage>
</organism>
<accession>A0ABN7ACX5</accession>
<evidence type="ECO:0000259" key="2">
    <source>
        <dbReference type="PROSITE" id="PS51465"/>
    </source>
</evidence>
<feature type="domain" description="Kazal-like" evidence="2">
    <location>
        <begin position="22"/>
        <end position="79"/>
    </location>
</feature>
<feature type="chain" id="PRO_5045867142" evidence="1">
    <location>
        <begin position="22"/>
        <end position="79"/>
    </location>
</feature>